<accession>A0A0B4S3E3</accession>
<dbReference type="EMBL" id="CP009761">
    <property type="protein sequence ID" value="AIZ37059.1"/>
    <property type="molecule type" value="Genomic_DNA"/>
</dbReference>
<sequence>MRQLEILIAVSLVSAACSLLGPFLILRKMSMMIDSITHTILLGIVIAFFITKDLTSPLLIVGAGLVGILTVFLTELINQKTTLHEDASIGLVFPFLFSIAIILISKFLRGVHLCIDSVLVGEVAFSIIPRIEFFGYEMSKVIFVMAVIFLIDLIFIWVFFKELKISTFDKNLSLISGFAPAVIYYALMSLVSITTVGAFNAVGSILVISYMVVPSATAYLLTHDLKKMIFISVFTGVLSSVIGFYMAYIYDLSIAGTIAIVNGLIFLLVFIFEPRNGIIKKILNENRKRAEFAEVTMMLHIINHENTERADIECNVVKINEHLCYAKNKFEKVLKNIVNKKFAYIENDIIKVTDIGREKTLNKFNEWMK</sequence>
<dbReference type="Pfam" id="PF00950">
    <property type="entry name" value="ABC-3"/>
    <property type="match status" value="1"/>
</dbReference>
<dbReference type="SUPFAM" id="SSF81345">
    <property type="entry name" value="ABC transporter involved in vitamin B12 uptake, BtuC"/>
    <property type="match status" value="1"/>
</dbReference>
<dbReference type="GO" id="GO:0055085">
    <property type="term" value="P:transmembrane transport"/>
    <property type="evidence" value="ECO:0007669"/>
    <property type="project" value="InterPro"/>
</dbReference>
<evidence type="ECO:0000256" key="7">
    <source>
        <dbReference type="ARBA" id="ARBA00023136"/>
    </source>
</evidence>
<dbReference type="Gene3D" id="1.10.3470.10">
    <property type="entry name" value="ABC transporter involved in vitamin B12 uptake, BtuC"/>
    <property type="match status" value="1"/>
</dbReference>
<dbReference type="InterPro" id="IPR037294">
    <property type="entry name" value="ABC_BtuC-like"/>
</dbReference>
<feature type="transmembrane region" description="Helical" evidence="9">
    <location>
        <begin position="89"/>
        <end position="108"/>
    </location>
</feature>
<evidence type="ECO:0000313" key="12">
    <source>
        <dbReference type="Proteomes" id="UP000031386"/>
    </source>
</evidence>
<feature type="transmembrane region" description="Helical" evidence="9">
    <location>
        <begin position="254"/>
        <end position="272"/>
    </location>
</feature>
<evidence type="ECO:0000256" key="8">
    <source>
        <dbReference type="RuleBase" id="RU003943"/>
    </source>
</evidence>
<evidence type="ECO:0000256" key="9">
    <source>
        <dbReference type="SAM" id="Phobius"/>
    </source>
</evidence>
<gene>
    <name evidence="11" type="ORF">NM222_00975</name>
    <name evidence="10" type="ORF">NW74_06820</name>
</gene>
<dbReference type="EMBL" id="CP101412">
    <property type="protein sequence ID" value="WBB31081.1"/>
    <property type="molecule type" value="Genomic_DNA"/>
</dbReference>
<comment type="similarity">
    <text evidence="2 8">Belongs to the ABC-3 integral membrane protein family.</text>
</comment>
<feature type="transmembrane region" description="Helical" evidence="9">
    <location>
        <begin position="33"/>
        <end position="51"/>
    </location>
</feature>
<keyword evidence="5 8" id="KW-0812">Transmembrane</keyword>
<dbReference type="OrthoDB" id="9788905at2"/>
<organism evidence="10 12">
    <name type="scientific">Parvimonas micra</name>
    <dbReference type="NCBI Taxonomy" id="33033"/>
    <lineage>
        <taxon>Bacteria</taxon>
        <taxon>Bacillati</taxon>
        <taxon>Bacillota</taxon>
        <taxon>Tissierellia</taxon>
        <taxon>Tissierellales</taxon>
        <taxon>Peptoniphilaceae</taxon>
        <taxon>Parvimonas</taxon>
    </lineage>
</organism>
<dbReference type="AlphaFoldDB" id="A0A0B4S3E3"/>
<evidence type="ECO:0000256" key="6">
    <source>
        <dbReference type="ARBA" id="ARBA00022989"/>
    </source>
</evidence>
<protein>
    <submittedName>
        <fullName evidence="11">Metal ABC transporter permease</fullName>
    </submittedName>
    <submittedName>
        <fullName evidence="10">Zinc ABC transporter permease</fullName>
    </submittedName>
</protein>
<keyword evidence="7 9" id="KW-0472">Membrane</keyword>
<dbReference type="PANTHER" id="PTHR30477:SF8">
    <property type="entry name" value="METAL TRANSPORT SYSTEM MEMBRANE PROTEIN CT_070-RELATED"/>
    <property type="match status" value="1"/>
</dbReference>
<feature type="transmembrane region" description="Helical" evidence="9">
    <location>
        <begin position="141"/>
        <end position="160"/>
    </location>
</feature>
<dbReference type="GeneID" id="93385119"/>
<dbReference type="CDD" id="cd06550">
    <property type="entry name" value="TM_ABC_iron-siderophores_like"/>
    <property type="match status" value="1"/>
</dbReference>
<comment type="subcellular location">
    <subcellularLocation>
        <location evidence="1 8">Cell membrane</location>
        <topology evidence="1 8">Multi-pass membrane protein</topology>
    </subcellularLocation>
</comment>
<keyword evidence="6 9" id="KW-1133">Transmembrane helix</keyword>
<feature type="transmembrane region" description="Helical" evidence="9">
    <location>
        <begin position="57"/>
        <end position="77"/>
    </location>
</feature>
<dbReference type="PROSITE" id="PS51257">
    <property type="entry name" value="PROKAR_LIPOPROTEIN"/>
    <property type="match status" value="1"/>
</dbReference>
<proteinExistence type="inferred from homology"/>
<evidence type="ECO:0000256" key="3">
    <source>
        <dbReference type="ARBA" id="ARBA00022448"/>
    </source>
</evidence>
<dbReference type="GO" id="GO:0010043">
    <property type="term" value="P:response to zinc ion"/>
    <property type="evidence" value="ECO:0007669"/>
    <property type="project" value="TreeGrafter"/>
</dbReference>
<evidence type="ECO:0000313" key="11">
    <source>
        <dbReference type="EMBL" id="WBB31081.1"/>
    </source>
</evidence>
<feature type="transmembrane region" description="Helical" evidence="9">
    <location>
        <begin position="199"/>
        <end position="221"/>
    </location>
</feature>
<reference evidence="11" key="2">
    <citation type="submission" date="2022-07" db="EMBL/GenBank/DDBJ databases">
        <title>Parvimonas micra travels from the subgingival sulcus of the human oral cavity to the colorectal adenocarcinoma.</title>
        <authorList>
            <person name="Conde-Perez K."/>
            <person name="Buetas E."/>
            <person name="Aja-Macaya P."/>
            <person name="Martin-De Arribas E."/>
            <person name="Iglesias-Corras I."/>
            <person name="Trigo-Tasende N."/>
            <person name="Nasser-Ali M."/>
            <person name="Estevez L.S."/>
            <person name="Rumbo-Feal S."/>
            <person name="Otero-Alen B."/>
            <person name="Noguera J.F."/>
            <person name="Concha A."/>
            <person name="Pardinas-Lopez S."/>
            <person name="Carda-Dieguez M."/>
            <person name="Gomez-Randulfe I."/>
            <person name="Martinez-Lago N."/>
            <person name="Ladra S."/>
            <person name="Aparicio L.A."/>
            <person name="Bou G."/>
            <person name="Mira A."/>
            <person name="Vallejo J.A."/>
            <person name="Poza M."/>
        </authorList>
    </citation>
    <scope>NUCLEOTIDE SEQUENCE</scope>
    <source>
        <strain evidence="11">PM102KC-G-1</strain>
    </source>
</reference>
<evidence type="ECO:0000256" key="4">
    <source>
        <dbReference type="ARBA" id="ARBA00022475"/>
    </source>
</evidence>
<evidence type="ECO:0000256" key="2">
    <source>
        <dbReference type="ARBA" id="ARBA00008034"/>
    </source>
</evidence>
<dbReference type="Proteomes" id="UP001210690">
    <property type="component" value="Chromosome"/>
</dbReference>
<evidence type="ECO:0000256" key="5">
    <source>
        <dbReference type="ARBA" id="ARBA00022692"/>
    </source>
</evidence>
<evidence type="ECO:0000313" key="10">
    <source>
        <dbReference type="EMBL" id="AIZ37059.1"/>
    </source>
</evidence>
<feature type="transmembrane region" description="Helical" evidence="9">
    <location>
        <begin position="228"/>
        <end position="248"/>
    </location>
</feature>
<dbReference type="STRING" id="33033.NW74_06820"/>
<feature type="transmembrane region" description="Helical" evidence="9">
    <location>
        <begin position="172"/>
        <end position="193"/>
    </location>
</feature>
<dbReference type="GO" id="GO:0043190">
    <property type="term" value="C:ATP-binding cassette (ABC) transporter complex"/>
    <property type="evidence" value="ECO:0007669"/>
    <property type="project" value="InterPro"/>
</dbReference>
<keyword evidence="4" id="KW-1003">Cell membrane</keyword>
<dbReference type="Proteomes" id="UP000031386">
    <property type="component" value="Chromosome"/>
</dbReference>
<dbReference type="InterPro" id="IPR001626">
    <property type="entry name" value="ABC_TroCD"/>
</dbReference>
<name>A0A0B4S3E3_9FIRM</name>
<reference evidence="10 12" key="1">
    <citation type="submission" date="2014-10" db="EMBL/GenBank/DDBJ databases">
        <title>Complete genome sequence of Parvimonas micra KCOM 1535 (= ChDC B708).</title>
        <authorList>
            <person name="Kook J.-K."/>
            <person name="Park S.-N."/>
            <person name="Lim Y.K."/>
            <person name="Roh H."/>
        </authorList>
    </citation>
    <scope>NUCLEOTIDE SEQUENCE [LARGE SCALE GENOMIC DNA]</scope>
    <source>
        <strain evidence="10">KCOM 1535</strain>
        <strain evidence="12">KCOM 1535 / ChDC B708</strain>
    </source>
</reference>
<keyword evidence="3 8" id="KW-0813">Transport</keyword>
<evidence type="ECO:0000256" key="1">
    <source>
        <dbReference type="ARBA" id="ARBA00004651"/>
    </source>
</evidence>
<dbReference type="KEGG" id="pmic:NW74_06820"/>
<feature type="transmembrane region" description="Helical" evidence="9">
    <location>
        <begin position="6"/>
        <end position="26"/>
    </location>
</feature>
<keyword evidence="12" id="KW-1185">Reference proteome</keyword>
<dbReference type="PANTHER" id="PTHR30477">
    <property type="entry name" value="ABC-TRANSPORTER METAL-BINDING PROTEIN"/>
    <property type="match status" value="1"/>
</dbReference>
<dbReference type="RefSeq" id="WP_004832763.1">
    <property type="nucleotide sequence ID" value="NZ_CABKNC010000003.1"/>
</dbReference>